<dbReference type="InterPro" id="IPR008929">
    <property type="entry name" value="Chondroitin_lyas"/>
</dbReference>
<dbReference type="InterPro" id="IPR036116">
    <property type="entry name" value="FN3_sf"/>
</dbReference>
<reference evidence="6 7" key="1">
    <citation type="journal article" date="2020" name="Int. J. Syst. Evol. Microbiol.">
        <title>Paraburkholderia madseniana sp. nov., a phenolic acid-degrading bacterium isolated from acidic forest soil.</title>
        <authorList>
            <person name="Wilhelm R.C."/>
            <person name="Murphy S.J.L."/>
            <person name="Feriancek N.M."/>
            <person name="Karasz D.C."/>
            <person name="DeRito C.M."/>
            <person name="Newman J.D."/>
            <person name="Buckley D.H."/>
        </authorList>
    </citation>
    <scope>NUCLEOTIDE SEQUENCE [LARGE SCALE GENOMIC DNA]</scope>
    <source>
        <strain evidence="6 7">RP11</strain>
    </source>
</reference>
<evidence type="ECO:0000256" key="3">
    <source>
        <dbReference type="ARBA" id="ARBA00023239"/>
    </source>
</evidence>
<protein>
    <recommendedName>
        <fullName evidence="5">LamG-like jellyroll fold domain-containing protein</fullName>
    </recommendedName>
</protein>
<dbReference type="InterPro" id="IPR008397">
    <property type="entry name" value="Alginate_lyase_dom"/>
</dbReference>
<gene>
    <name evidence="6" type="ORF">FSO04_45270</name>
</gene>
<evidence type="ECO:0000256" key="4">
    <source>
        <dbReference type="SAM" id="MobiDB-lite"/>
    </source>
</evidence>
<evidence type="ECO:0000313" key="7">
    <source>
        <dbReference type="Proteomes" id="UP000463700"/>
    </source>
</evidence>
<dbReference type="SUPFAM" id="SSF48230">
    <property type="entry name" value="Chondroitin AC/alginate lyase"/>
    <property type="match status" value="1"/>
</dbReference>
<dbReference type="SMART" id="SM00560">
    <property type="entry name" value="LamGL"/>
    <property type="match status" value="1"/>
</dbReference>
<dbReference type="RefSeq" id="WP_154567924.1">
    <property type="nucleotide sequence ID" value="NZ_VOSW01000227.1"/>
</dbReference>
<dbReference type="SUPFAM" id="SSF49265">
    <property type="entry name" value="Fibronectin type III"/>
    <property type="match status" value="1"/>
</dbReference>
<dbReference type="Proteomes" id="UP000463700">
    <property type="component" value="Unassembled WGS sequence"/>
</dbReference>
<keyword evidence="1" id="KW-0732">Signal</keyword>
<organism evidence="6 7">
    <name type="scientific">Paraburkholderia madseniana</name>
    <dbReference type="NCBI Taxonomy" id="2599607"/>
    <lineage>
        <taxon>Bacteria</taxon>
        <taxon>Pseudomonadati</taxon>
        <taxon>Pseudomonadota</taxon>
        <taxon>Betaproteobacteria</taxon>
        <taxon>Burkholderiales</taxon>
        <taxon>Burkholderiaceae</taxon>
        <taxon>Paraburkholderia</taxon>
    </lineage>
</organism>
<dbReference type="Gene3D" id="2.60.120.200">
    <property type="match status" value="1"/>
</dbReference>
<dbReference type="GO" id="GO:0016829">
    <property type="term" value="F:lyase activity"/>
    <property type="evidence" value="ECO:0007669"/>
    <property type="project" value="UniProtKB-KW"/>
</dbReference>
<dbReference type="PROSITE" id="PS51318">
    <property type="entry name" value="TAT"/>
    <property type="match status" value="1"/>
</dbReference>
<sequence>MTKPKAESRKTGTPGQEFQSDINDAGTALSDLYGTPAEIVDGISRRTFLYSLGALTLAACGGGQSDTQAGTSASQSAKAAASNSSSSSAATSMLDATTTTSSGFVHPGLLHTADDFTRMQQKVVTLKAPPWIDGWKQMLSCLSTYGTLSWQPKAQPVVYRGSDGVHAENYMTMANDIAVAYMCALYWKVAGDTAYADKAVQIMNAWSSTLTAIGGDISGFLVSGIQGYQFANVGEIMRTYPGWKAADFAAFQAMMLNIFYPQNHQGLSQSLAPLTVYSSWQLCCMASMMAIGVLCDRQDLFDEAVNYFKGGLGNGGLAQTVYYIHPGYLGQTQESGRDQGHNTLSISLLTTLCEMAWNQGVDLYGYDNNRVLAAAEYVAKGNLKSGSTYYSVPFEPYNIWIYGSGSINDTAFSAWAQGNQRPEWAMIYNHYINRKGLAAPYSHAFAMLMQPEGGGLYGQNSGSFDQLGYGTLTFTRDAPTTVAAPSGLTATVTGGQVVLSWWGVAQATSYTVMRSLTPGKSYQSVKSGVTDLLTYTDSGLAAGTYYYVVTAETPSGTTAASNEAVAVTAVQLQTYLAFDDGTGTSAADSSGNGNAGTLVGGVTWATGKVGKAVSLDGSRGYVSLPTGIVSGLGDFTIAAWVYWNAATKWERIFDFGTGIDQYMRLTPCSGSGTACFAITLTSYGGEQVINAPSALPTGQWTHVAVTLSGNVGTLYVNGSAVGTNTAMTFTPFQLGNTGQNWIGRSQYSDPYFNGLIDEFRIYQNALSADQIKALFSSAQ</sequence>
<dbReference type="InterPro" id="IPR013320">
    <property type="entry name" value="ConA-like_dom_sf"/>
</dbReference>
<name>A0A6N6VXJ5_9BURK</name>
<dbReference type="GO" id="GO:0042597">
    <property type="term" value="C:periplasmic space"/>
    <property type="evidence" value="ECO:0007669"/>
    <property type="project" value="InterPro"/>
</dbReference>
<dbReference type="EMBL" id="VOSW01000227">
    <property type="protein sequence ID" value="KAE8753427.1"/>
    <property type="molecule type" value="Genomic_DNA"/>
</dbReference>
<evidence type="ECO:0000313" key="6">
    <source>
        <dbReference type="EMBL" id="KAE8753427.1"/>
    </source>
</evidence>
<keyword evidence="2" id="KW-1015">Disulfide bond</keyword>
<feature type="compositionally biased region" description="Basic and acidic residues" evidence="4">
    <location>
        <begin position="1"/>
        <end position="10"/>
    </location>
</feature>
<evidence type="ECO:0000256" key="1">
    <source>
        <dbReference type="ARBA" id="ARBA00022729"/>
    </source>
</evidence>
<dbReference type="InterPro" id="IPR013783">
    <property type="entry name" value="Ig-like_fold"/>
</dbReference>
<dbReference type="InterPro" id="IPR006558">
    <property type="entry name" value="LamG-like"/>
</dbReference>
<dbReference type="SUPFAM" id="SSF49899">
    <property type="entry name" value="Concanavalin A-like lectins/glucanases"/>
    <property type="match status" value="1"/>
</dbReference>
<feature type="region of interest" description="Disordered" evidence="4">
    <location>
        <begin position="1"/>
        <end position="23"/>
    </location>
</feature>
<proteinExistence type="predicted"/>
<comment type="caution">
    <text evidence="6">The sequence shown here is derived from an EMBL/GenBank/DDBJ whole genome shotgun (WGS) entry which is preliminary data.</text>
</comment>
<dbReference type="InterPro" id="IPR006311">
    <property type="entry name" value="TAT_signal"/>
</dbReference>
<dbReference type="Pfam" id="PF13385">
    <property type="entry name" value="Laminin_G_3"/>
    <property type="match status" value="1"/>
</dbReference>
<dbReference type="AlphaFoldDB" id="A0A6N6VXJ5"/>
<feature type="domain" description="LamG-like jellyroll fold" evidence="5">
    <location>
        <begin position="633"/>
        <end position="769"/>
    </location>
</feature>
<dbReference type="OrthoDB" id="222550at2"/>
<dbReference type="CDD" id="cd00063">
    <property type="entry name" value="FN3"/>
    <property type="match status" value="1"/>
</dbReference>
<accession>A0A6N6VXJ5</accession>
<dbReference type="InterPro" id="IPR003961">
    <property type="entry name" value="FN3_dom"/>
</dbReference>
<evidence type="ECO:0000256" key="2">
    <source>
        <dbReference type="ARBA" id="ARBA00023157"/>
    </source>
</evidence>
<dbReference type="Gene3D" id="2.60.40.10">
    <property type="entry name" value="Immunoglobulins"/>
    <property type="match status" value="1"/>
</dbReference>
<feature type="compositionally biased region" description="Polar residues" evidence="4">
    <location>
        <begin position="11"/>
        <end position="22"/>
    </location>
</feature>
<keyword evidence="3" id="KW-0456">Lyase</keyword>
<dbReference type="Gene3D" id="1.50.10.100">
    <property type="entry name" value="Chondroitin AC/alginate lyase"/>
    <property type="match status" value="1"/>
</dbReference>
<evidence type="ECO:0000259" key="5">
    <source>
        <dbReference type="SMART" id="SM00560"/>
    </source>
</evidence>
<dbReference type="Pfam" id="PF05426">
    <property type="entry name" value="Alginate_lyase"/>
    <property type="match status" value="1"/>
</dbReference>